<accession>A0ABS5K2F4</accession>
<evidence type="ECO:0000313" key="2">
    <source>
        <dbReference type="EMBL" id="MBS2101323.1"/>
    </source>
</evidence>
<dbReference type="SMART" id="SM00530">
    <property type="entry name" value="HTH_XRE"/>
    <property type="match status" value="1"/>
</dbReference>
<dbReference type="RefSeq" id="WP_212220881.1">
    <property type="nucleotide sequence ID" value="NZ_JAGUCO010000096.1"/>
</dbReference>
<dbReference type="InterPro" id="IPR001387">
    <property type="entry name" value="Cro/C1-type_HTH"/>
</dbReference>
<dbReference type="InterPro" id="IPR010982">
    <property type="entry name" value="Lambda_DNA-bd_dom_sf"/>
</dbReference>
<dbReference type="SUPFAM" id="SSF47413">
    <property type="entry name" value="lambda repressor-like DNA-binding domains"/>
    <property type="match status" value="1"/>
</dbReference>
<gene>
    <name evidence="2" type="ORF">KEM10_23785</name>
</gene>
<feature type="domain" description="HTH cro/C1-type" evidence="1">
    <location>
        <begin position="23"/>
        <end position="77"/>
    </location>
</feature>
<dbReference type="PROSITE" id="PS50943">
    <property type="entry name" value="HTH_CROC1"/>
    <property type="match status" value="1"/>
</dbReference>
<evidence type="ECO:0000259" key="1">
    <source>
        <dbReference type="PROSITE" id="PS50943"/>
    </source>
</evidence>
<reference evidence="2 3" key="1">
    <citation type="journal article" date="2015" name="Int. J. Syst. Evol. Microbiol.">
        <title>Carboxylicivirga linearis sp. nov., isolated from a sea cucumber culture pond.</title>
        <authorList>
            <person name="Wang F.Q."/>
            <person name="Zhou Y.X."/>
            <person name="Lin X.Z."/>
            <person name="Chen G.J."/>
            <person name="Du Z.J."/>
        </authorList>
    </citation>
    <scope>NUCLEOTIDE SEQUENCE [LARGE SCALE GENOMIC DNA]</scope>
    <source>
        <strain evidence="2 3">FB218</strain>
    </source>
</reference>
<dbReference type="Pfam" id="PF01381">
    <property type="entry name" value="HTH_3"/>
    <property type="match status" value="1"/>
</dbReference>
<protein>
    <submittedName>
        <fullName evidence="2">Helix-turn-helix transcriptional regulator</fullName>
    </submittedName>
</protein>
<sequence length="103" mass="11487">MAKKKIVILPKTKRILNELGANIKLARLRRKLSAEQVAERAGISRPTLFAIEKGAPTVSIGSYLLVLQVLGLEKDFLLIARDDELGRKLQDAQIITKERAPKK</sequence>
<keyword evidence="3" id="KW-1185">Reference proteome</keyword>
<organism evidence="2 3">
    <name type="scientific">Carboxylicivirga linearis</name>
    <dbReference type="NCBI Taxonomy" id="1628157"/>
    <lineage>
        <taxon>Bacteria</taxon>
        <taxon>Pseudomonadati</taxon>
        <taxon>Bacteroidota</taxon>
        <taxon>Bacteroidia</taxon>
        <taxon>Marinilabiliales</taxon>
        <taxon>Marinilabiliaceae</taxon>
        <taxon>Carboxylicivirga</taxon>
    </lineage>
</organism>
<dbReference type="CDD" id="cd00093">
    <property type="entry name" value="HTH_XRE"/>
    <property type="match status" value="1"/>
</dbReference>
<dbReference type="Proteomes" id="UP000708576">
    <property type="component" value="Unassembled WGS sequence"/>
</dbReference>
<comment type="caution">
    <text evidence="2">The sequence shown here is derived from an EMBL/GenBank/DDBJ whole genome shotgun (WGS) entry which is preliminary data.</text>
</comment>
<proteinExistence type="predicted"/>
<name>A0ABS5K2F4_9BACT</name>
<evidence type="ECO:0000313" key="3">
    <source>
        <dbReference type="Proteomes" id="UP000708576"/>
    </source>
</evidence>
<dbReference type="Gene3D" id="1.10.260.40">
    <property type="entry name" value="lambda repressor-like DNA-binding domains"/>
    <property type="match status" value="1"/>
</dbReference>
<dbReference type="EMBL" id="JAGUCO010000096">
    <property type="protein sequence ID" value="MBS2101323.1"/>
    <property type="molecule type" value="Genomic_DNA"/>
</dbReference>